<dbReference type="InterPro" id="IPR050229">
    <property type="entry name" value="GlpE_sulfurtransferase"/>
</dbReference>
<dbReference type="GO" id="GO:0016740">
    <property type="term" value="F:transferase activity"/>
    <property type="evidence" value="ECO:0007669"/>
    <property type="project" value="UniProtKB-KW"/>
</dbReference>
<dbReference type="Pfam" id="PF00581">
    <property type="entry name" value="Rhodanese"/>
    <property type="match status" value="1"/>
</dbReference>
<evidence type="ECO:0000313" key="2">
    <source>
        <dbReference type="EMBL" id="MBA8807080.1"/>
    </source>
</evidence>
<keyword evidence="3" id="KW-1185">Reference proteome</keyword>
<dbReference type="CDD" id="cd00158">
    <property type="entry name" value="RHOD"/>
    <property type="match status" value="1"/>
</dbReference>
<sequence>MTTPELQTPDAAGAKVAGGALLIDVRSAAGRASAGEIPGATLADRNDLDALFGPSDNPAITLDTPVVIVCGSINGSGPVAEALAARGYTDVSHVDGGFPAWKEAGLPATEAAEPSAAP</sequence>
<comment type="caution">
    <text evidence="2">The sequence shown here is derived from an EMBL/GenBank/DDBJ whole genome shotgun (WGS) entry which is preliminary data.</text>
</comment>
<feature type="domain" description="Rhodanese" evidence="1">
    <location>
        <begin position="16"/>
        <end position="110"/>
    </location>
</feature>
<organism evidence="2 3">
    <name type="scientific">Promicromonospora sukumoe</name>
    <dbReference type="NCBI Taxonomy" id="88382"/>
    <lineage>
        <taxon>Bacteria</taxon>
        <taxon>Bacillati</taxon>
        <taxon>Actinomycetota</taxon>
        <taxon>Actinomycetes</taxon>
        <taxon>Micrococcales</taxon>
        <taxon>Promicromonosporaceae</taxon>
        <taxon>Promicromonospora</taxon>
    </lineage>
</organism>
<gene>
    <name evidence="2" type="ORF">FHX71_001022</name>
</gene>
<evidence type="ECO:0000259" key="1">
    <source>
        <dbReference type="PROSITE" id="PS50206"/>
    </source>
</evidence>
<dbReference type="RefSeq" id="WP_182614711.1">
    <property type="nucleotide sequence ID" value="NZ_BAAATF010000002.1"/>
</dbReference>
<accession>A0A7W3J6E0</accession>
<dbReference type="Gene3D" id="3.40.250.10">
    <property type="entry name" value="Rhodanese-like domain"/>
    <property type="match status" value="1"/>
</dbReference>
<dbReference type="PANTHER" id="PTHR43031:SF7">
    <property type="entry name" value="NITRIC OXIDE REDUCTASE FLRD-NAD(+) REDUCTASE"/>
    <property type="match status" value="1"/>
</dbReference>
<proteinExistence type="predicted"/>
<dbReference type="InterPro" id="IPR036873">
    <property type="entry name" value="Rhodanese-like_dom_sf"/>
</dbReference>
<name>A0A7W3J6E0_9MICO</name>
<evidence type="ECO:0000313" key="3">
    <source>
        <dbReference type="Proteomes" id="UP000540568"/>
    </source>
</evidence>
<dbReference type="AlphaFoldDB" id="A0A7W3J6E0"/>
<dbReference type="PROSITE" id="PS50206">
    <property type="entry name" value="RHODANESE_3"/>
    <property type="match status" value="1"/>
</dbReference>
<dbReference type="Proteomes" id="UP000540568">
    <property type="component" value="Unassembled WGS sequence"/>
</dbReference>
<protein>
    <submittedName>
        <fullName evidence="2">Rhodanese-related sulfurtransferase</fullName>
    </submittedName>
</protein>
<dbReference type="EMBL" id="JACGWV010000001">
    <property type="protein sequence ID" value="MBA8807080.1"/>
    <property type="molecule type" value="Genomic_DNA"/>
</dbReference>
<dbReference type="PANTHER" id="PTHR43031">
    <property type="entry name" value="FAD-DEPENDENT OXIDOREDUCTASE"/>
    <property type="match status" value="1"/>
</dbReference>
<dbReference type="SMART" id="SM00450">
    <property type="entry name" value="RHOD"/>
    <property type="match status" value="1"/>
</dbReference>
<dbReference type="SUPFAM" id="SSF52821">
    <property type="entry name" value="Rhodanese/Cell cycle control phosphatase"/>
    <property type="match status" value="1"/>
</dbReference>
<reference evidence="2 3" key="1">
    <citation type="submission" date="2020-07" db="EMBL/GenBank/DDBJ databases">
        <title>Sequencing the genomes of 1000 actinobacteria strains.</title>
        <authorList>
            <person name="Klenk H.-P."/>
        </authorList>
    </citation>
    <scope>NUCLEOTIDE SEQUENCE [LARGE SCALE GENOMIC DNA]</scope>
    <source>
        <strain evidence="2 3">DSM 44121</strain>
    </source>
</reference>
<keyword evidence="2" id="KW-0808">Transferase</keyword>
<dbReference type="InterPro" id="IPR001763">
    <property type="entry name" value="Rhodanese-like_dom"/>
</dbReference>